<dbReference type="Gene3D" id="3.30.420.40">
    <property type="match status" value="1"/>
</dbReference>
<reference evidence="4 5" key="1">
    <citation type="submission" date="2023-11" db="EMBL/GenBank/DDBJ databases">
        <title>Arctic aerobic anoxygenic photoheterotroph Sediminicoccus rosea KRV36 adapts its photosynthesis to long days of polar summer.</title>
        <authorList>
            <person name="Tomasch J."/>
            <person name="Kopejtka K."/>
            <person name="Bily T."/>
            <person name="Gardiner A.T."/>
            <person name="Gardian Z."/>
            <person name="Shivaramu S."/>
            <person name="Koblizek M."/>
            <person name="Engelhardt F."/>
            <person name="Kaftan D."/>
        </authorList>
    </citation>
    <scope>NUCLEOTIDE SEQUENCE [LARGE SCALE GENOMIC DNA]</scope>
    <source>
        <strain evidence="4 5">R-30</strain>
    </source>
</reference>
<protein>
    <submittedName>
        <fullName evidence="4">Glucokinase</fullName>
    </submittedName>
</protein>
<keyword evidence="2" id="KW-0418">Kinase</keyword>
<dbReference type="Gene3D" id="3.40.367.20">
    <property type="match status" value="1"/>
</dbReference>
<comment type="similarity">
    <text evidence="3">Belongs to the bacterial glucokinase family.</text>
</comment>
<keyword evidence="1" id="KW-0808">Transferase</keyword>
<dbReference type="PANTHER" id="PTHR47690:SF1">
    <property type="entry name" value="GLUCOKINASE"/>
    <property type="match status" value="1"/>
</dbReference>
<dbReference type="InterPro" id="IPR050201">
    <property type="entry name" value="Bacterial_glucokinase"/>
</dbReference>
<dbReference type="InterPro" id="IPR043129">
    <property type="entry name" value="ATPase_NBD"/>
</dbReference>
<dbReference type="SUPFAM" id="SSF53067">
    <property type="entry name" value="Actin-like ATPase domain"/>
    <property type="match status" value="1"/>
</dbReference>
<evidence type="ECO:0000256" key="3">
    <source>
        <dbReference type="RuleBase" id="RU004046"/>
    </source>
</evidence>
<dbReference type="Pfam" id="PF02685">
    <property type="entry name" value="Glucokinase"/>
    <property type="match status" value="1"/>
</dbReference>
<organism evidence="4 5">
    <name type="scientific">Sediminicoccus rosea</name>
    <dbReference type="NCBI Taxonomy" id="1225128"/>
    <lineage>
        <taxon>Bacteria</taxon>
        <taxon>Pseudomonadati</taxon>
        <taxon>Pseudomonadota</taxon>
        <taxon>Alphaproteobacteria</taxon>
        <taxon>Acetobacterales</taxon>
        <taxon>Roseomonadaceae</taxon>
        <taxon>Sediminicoccus</taxon>
    </lineage>
</organism>
<accession>A0ABZ0PNE7</accession>
<sequence length="302" mass="30591">MTILIGDIGGTQARFALAAGGRYGAVVAQRVADHATPLAAMHAALAALGPANSAILAIAGPIEGDHARLTNGDWAFDAPLLAASLGLASVRLVNDLEAMAWALPALTPADLETWQAGESLPGAPQAIIAPGTGLGVAGFLPGHGALPTEAGHMGFAPRDATEAALLAWLSARQGAVCAEDLLSGLGLATLHEGIAELRGIAVPPRDGPEISAAAEAGCPVAREALAIFWRGLAGFCGDVALLLGARGGVYLAGGVARAPADHAAFLERFQDRPRMRAYLARVPVRRITHPQPGLLGLAQLAG</sequence>
<dbReference type="EMBL" id="CP137852">
    <property type="protein sequence ID" value="WPB86843.1"/>
    <property type="molecule type" value="Genomic_DNA"/>
</dbReference>
<evidence type="ECO:0000313" key="5">
    <source>
        <dbReference type="Proteomes" id="UP001305521"/>
    </source>
</evidence>
<evidence type="ECO:0000256" key="2">
    <source>
        <dbReference type="ARBA" id="ARBA00022777"/>
    </source>
</evidence>
<gene>
    <name evidence="4" type="ORF">R9Z33_08180</name>
</gene>
<dbReference type="RefSeq" id="WP_318650799.1">
    <property type="nucleotide sequence ID" value="NZ_CP137852.1"/>
</dbReference>
<evidence type="ECO:0000256" key="1">
    <source>
        <dbReference type="ARBA" id="ARBA00022679"/>
    </source>
</evidence>
<keyword evidence="5" id="KW-1185">Reference proteome</keyword>
<dbReference type="InterPro" id="IPR003836">
    <property type="entry name" value="Glucokinase"/>
</dbReference>
<name>A0ABZ0PNE7_9PROT</name>
<proteinExistence type="inferred from homology"/>
<dbReference type="Proteomes" id="UP001305521">
    <property type="component" value="Chromosome"/>
</dbReference>
<dbReference type="CDD" id="cd24008">
    <property type="entry name" value="ASKHA_NBD_GLK"/>
    <property type="match status" value="1"/>
</dbReference>
<evidence type="ECO:0000313" key="4">
    <source>
        <dbReference type="EMBL" id="WPB86843.1"/>
    </source>
</evidence>
<dbReference type="PANTHER" id="PTHR47690">
    <property type="entry name" value="GLUCOKINASE"/>
    <property type="match status" value="1"/>
</dbReference>